<keyword evidence="4 13" id="KW-1003">Cell membrane</keyword>
<comment type="caution">
    <text evidence="15">The sequence shown here is derived from an EMBL/GenBank/DDBJ whole genome shotgun (WGS) entry which is preliminary data.</text>
</comment>
<evidence type="ECO:0000256" key="8">
    <source>
        <dbReference type="ARBA" id="ARBA00022781"/>
    </source>
</evidence>
<protein>
    <recommendedName>
        <fullName evidence="13 14">ATP synthase subunit a</fullName>
    </recommendedName>
    <alternativeName>
        <fullName evidence="13">ATP synthase F0 sector subunit a</fullName>
    </alternativeName>
    <alternativeName>
        <fullName evidence="13">F-ATPase subunit 6</fullName>
    </alternativeName>
</protein>
<sequence>MSGQTSIEYIQHHLTYLTAGEGFWTFNLDTFFFSVLCGFLFLAIFRKVAKKAIAGVPSKLQCAVEMAVEWIDGVVKENYHGKRDVVAPLALTIFVWVMIMNTIDLVPVDYIPQLFAIITGDHHIPVRAVPTTDMNMTFAMSISVFVLILFYTIKSKGIKGLAKEYTLHPFNHWAFIPVNLLLESVTLISKPVSLALRLFGNMYAGELIFILIAVMYSANAFVAALGVPLQLVWAIFHILVIALQAFVFMMLTVVYLSIAYNKAEH</sequence>
<evidence type="ECO:0000256" key="11">
    <source>
        <dbReference type="ARBA" id="ARBA00023136"/>
    </source>
</evidence>
<dbReference type="GO" id="GO:0005886">
    <property type="term" value="C:plasma membrane"/>
    <property type="evidence" value="ECO:0007669"/>
    <property type="project" value="UniProtKB-SubCell"/>
</dbReference>
<dbReference type="NCBIfam" id="NF004477">
    <property type="entry name" value="PRK05815.1-1"/>
    <property type="match status" value="1"/>
</dbReference>
<dbReference type="PANTHER" id="PTHR42823">
    <property type="entry name" value="ATP SYNTHASE SUBUNIT A, CHLOROPLASTIC"/>
    <property type="match status" value="1"/>
</dbReference>
<feature type="transmembrane region" description="Helical" evidence="13">
    <location>
        <begin position="85"/>
        <end position="103"/>
    </location>
</feature>
<evidence type="ECO:0000313" key="16">
    <source>
        <dbReference type="Proteomes" id="UP000092611"/>
    </source>
</evidence>
<dbReference type="InterPro" id="IPR035908">
    <property type="entry name" value="F0_ATP_A_sf"/>
</dbReference>
<keyword evidence="6 13" id="KW-0138">CF(0)</keyword>
<dbReference type="InterPro" id="IPR023011">
    <property type="entry name" value="ATP_synth_F0_asu_AS"/>
</dbReference>
<evidence type="ECO:0000256" key="10">
    <source>
        <dbReference type="ARBA" id="ARBA00023065"/>
    </source>
</evidence>
<dbReference type="GO" id="GO:0046933">
    <property type="term" value="F:proton-transporting ATP synthase activity, rotational mechanism"/>
    <property type="evidence" value="ECO:0007669"/>
    <property type="project" value="UniProtKB-UniRule"/>
</dbReference>
<keyword evidence="11 13" id="KW-0472">Membrane</keyword>
<dbReference type="AlphaFoldDB" id="A0A1B8PEN7"/>
<dbReference type="FunFam" id="1.20.120.220:FF:000002">
    <property type="entry name" value="ATP synthase subunit a"/>
    <property type="match status" value="1"/>
</dbReference>
<keyword evidence="7 13" id="KW-0812">Transmembrane</keyword>
<evidence type="ECO:0000256" key="4">
    <source>
        <dbReference type="ARBA" id="ARBA00022475"/>
    </source>
</evidence>
<dbReference type="CDD" id="cd00310">
    <property type="entry name" value="ATP-synt_Fo_a_6"/>
    <property type="match status" value="1"/>
</dbReference>
<dbReference type="InterPro" id="IPR000568">
    <property type="entry name" value="ATP_synth_F0_asu"/>
</dbReference>
<reference evidence="15 16" key="1">
    <citation type="submission" date="2016-06" db="EMBL/GenBank/DDBJ databases">
        <title>Draft genome of Haemophilus haemolyticus CCUG 24149.</title>
        <authorList>
            <person name="Engstrom-Jakobsson H."/>
            <person name="Salva-Serra F."/>
            <person name="Thorell K."/>
            <person name="Gonzales-Siles L."/>
            <person name="Karlsson R."/>
            <person name="Boulund F."/>
            <person name="Engstrand L."/>
            <person name="Kristiansson E."/>
            <person name="Moore E."/>
        </authorList>
    </citation>
    <scope>NUCLEOTIDE SEQUENCE [LARGE SCALE GENOMIC DNA]</scope>
    <source>
        <strain evidence="15 16">CCUG 24149</strain>
    </source>
</reference>
<keyword evidence="10 13" id="KW-0406">Ion transport</keyword>
<comment type="subcellular location">
    <subcellularLocation>
        <location evidence="13 14">Cell membrane</location>
        <topology evidence="13 14">Multi-pass membrane protein</topology>
    </subcellularLocation>
    <subcellularLocation>
        <location evidence="1">Membrane</location>
        <topology evidence="1">Multi-pass membrane protein</topology>
    </subcellularLocation>
</comment>
<dbReference type="SUPFAM" id="SSF81336">
    <property type="entry name" value="F1F0 ATP synthase subunit A"/>
    <property type="match status" value="1"/>
</dbReference>
<dbReference type="RefSeq" id="WP_065246433.1">
    <property type="nucleotide sequence ID" value="NZ_LZDL01000026.1"/>
</dbReference>
<proteinExistence type="inferred from homology"/>
<evidence type="ECO:0000256" key="7">
    <source>
        <dbReference type="ARBA" id="ARBA00022692"/>
    </source>
</evidence>
<evidence type="ECO:0000256" key="5">
    <source>
        <dbReference type="ARBA" id="ARBA00022519"/>
    </source>
</evidence>
<comment type="similarity">
    <text evidence="2 13 14">Belongs to the ATPase A chain family.</text>
</comment>
<evidence type="ECO:0000313" key="15">
    <source>
        <dbReference type="EMBL" id="OBX46550.1"/>
    </source>
</evidence>
<keyword evidence="3 13" id="KW-0813">Transport</keyword>
<evidence type="ECO:0000256" key="13">
    <source>
        <dbReference type="HAMAP-Rule" id="MF_01393"/>
    </source>
</evidence>
<gene>
    <name evidence="13" type="primary">atpB</name>
    <name evidence="15" type="ORF">A9Z62_02050</name>
</gene>
<dbReference type="OrthoDB" id="9789241at2"/>
<dbReference type="GO" id="GO:0042777">
    <property type="term" value="P:proton motive force-driven plasma membrane ATP synthesis"/>
    <property type="evidence" value="ECO:0007669"/>
    <property type="project" value="TreeGrafter"/>
</dbReference>
<feature type="transmembrane region" description="Helical" evidence="13">
    <location>
        <begin position="233"/>
        <end position="258"/>
    </location>
</feature>
<feature type="transmembrane region" description="Helical" evidence="13">
    <location>
        <begin position="23"/>
        <end position="45"/>
    </location>
</feature>
<evidence type="ECO:0000256" key="1">
    <source>
        <dbReference type="ARBA" id="ARBA00004141"/>
    </source>
</evidence>
<name>A0A1B8PEN7_HAEHA</name>
<feature type="transmembrane region" description="Helical" evidence="13">
    <location>
        <begin position="207"/>
        <end position="227"/>
    </location>
</feature>
<accession>A0A1B8PEN7</accession>
<organism evidence="15 16">
    <name type="scientific">Haemophilus haemolyticus</name>
    <dbReference type="NCBI Taxonomy" id="726"/>
    <lineage>
        <taxon>Bacteria</taxon>
        <taxon>Pseudomonadati</taxon>
        <taxon>Pseudomonadota</taxon>
        <taxon>Gammaproteobacteria</taxon>
        <taxon>Pasteurellales</taxon>
        <taxon>Pasteurellaceae</taxon>
        <taxon>Haemophilus</taxon>
    </lineage>
</organism>
<keyword evidence="5" id="KW-0997">Cell inner membrane</keyword>
<evidence type="ECO:0000256" key="3">
    <source>
        <dbReference type="ARBA" id="ARBA00022448"/>
    </source>
</evidence>
<feature type="transmembrane region" description="Helical" evidence="13">
    <location>
        <begin position="136"/>
        <end position="153"/>
    </location>
</feature>
<dbReference type="Gene3D" id="1.20.120.220">
    <property type="entry name" value="ATP synthase, F0 complex, subunit A"/>
    <property type="match status" value="1"/>
</dbReference>
<keyword evidence="12 13" id="KW-0066">ATP synthesis</keyword>
<evidence type="ECO:0000256" key="12">
    <source>
        <dbReference type="ARBA" id="ARBA00023310"/>
    </source>
</evidence>
<dbReference type="PANTHER" id="PTHR42823:SF3">
    <property type="entry name" value="ATP SYNTHASE SUBUNIT A, CHLOROPLASTIC"/>
    <property type="match status" value="1"/>
</dbReference>
<dbReference type="GO" id="GO:0045259">
    <property type="term" value="C:proton-transporting ATP synthase complex"/>
    <property type="evidence" value="ECO:0007669"/>
    <property type="project" value="UniProtKB-KW"/>
</dbReference>
<dbReference type="PROSITE" id="PS00449">
    <property type="entry name" value="ATPASE_A"/>
    <property type="match status" value="1"/>
</dbReference>
<dbReference type="InterPro" id="IPR045082">
    <property type="entry name" value="ATP_syn_F0_a_bact/chloroplast"/>
</dbReference>
<evidence type="ECO:0000256" key="9">
    <source>
        <dbReference type="ARBA" id="ARBA00022989"/>
    </source>
</evidence>
<dbReference type="HAMAP" id="MF_01393">
    <property type="entry name" value="ATP_synth_a_bact"/>
    <property type="match status" value="1"/>
</dbReference>
<dbReference type="Pfam" id="PF00119">
    <property type="entry name" value="ATP-synt_A"/>
    <property type="match status" value="1"/>
</dbReference>
<dbReference type="NCBIfam" id="TIGR01131">
    <property type="entry name" value="ATP_synt_6_or_A"/>
    <property type="match status" value="1"/>
</dbReference>
<comment type="function">
    <text evidence="13 14">Key component of the proton channel; it plays a direct role in the translocation of protons across the membrane.</text>
</comment>
<keyword evidence="9 13" id="KW-1133">Transmembrane helix</keyword>
<dbReference type="Proteomes" id="UP000092611">
    <property type="component" value="Unassembled WGS sequence"/>
</dbReference>
<evidence type="ECO:0000256" key="14">
    <source>
        <dbReference type="RuleBase" id="RU000483"/>
    </source>
</evidence>
<evidence type="ECO:0000256" key="2">
    <source>
        <dbReference type="ARBA" id="ARBA00006810"/>
    </source>
</evidence>
<evidence type="ECO:0000256" key="6">
    <source>
        <dbReference type="ARBA" id="ARBA00022547"/>
    </source>
</evidence>
<keyword evidence="8 13" id="KW-0375">Hydrogen ion transport</keyword>
<dbReference type="EMBL" id="LZDL01000026">
    <property type="protein sequence ID" value="OBX46550.1"/>
    <property type="molecule type" value="Genomic_DNA"/>
</dbReference>